<keyword evidence="1" id="KW-0677">Repeat</keyword>
<dbReference type="STRING" id="29170.A0A368H6Q8"/>
<dbReference type="PROSITE" id="PS01180">
    <property type="entry name" value="CUB"/>
    <property type="match status" value="2"/>
</dbReference>
<comment type="caution">
    <text evidence="5">The sequence shown here is derived from an EMBL/GenBank/DDBJ whole genome shotgun (WGS) entry which is preliminary data.</text>
</comment>
<dbReference type="SMART" id="SM00042">
    <property type="entry name" value="CUB"/>
    <property type="match status" value="1"/>
</dbReference>
<feature type="domain" description="CUB" evidence="4">
    <location>
        <begin position="135"/>
        <end position="171"/>
    </location>
</feature>
<evidence type="ECO:0000313" key="5">
    <source>
        <dbReference type="EMBL" id="RCN50947.1"/>
    </source>
</evidence>
<accession>A0A368H6Q8</accession>
<dbReference type="InterPro" id="IPR000859">
    <property type="entry name" value="CUB_dom"/>
</dbReference>
<evidence type="ECO:0000259" key="4">
    <source>
        <dbReference type="PROSITE" id="PS01180"/>
    </source>
</evidence>
<evidence type="ECO:0000256" key="3">
    <source>
        <dbReference type="PROSITE-ProRule" id="PRU00059"/>
    </source>
</evidence>
<evidence type="ECO:0000313" key="6">
    <source>
        <dbReference type="Proteomes" id="UP000252519"/>
    </source>
</evidence>
<dbReference type="InterPro" id="IPR035914">
    <property type="entry name" value="Sperma_CUB_dom_sf"/>
</dbReference>
<dbReference type="CDD" id="cd00041">
    <property type="entry name" value="CUB"/>
    <property type="match status" value="1"/>
</dbReference>
<dbReference type="SUPFAM" id="SSF49854">
    <property type="entry name" value="Spermadhesin, CUB domain"/>
    <property type="match status" value="2"/>
</dbReference>
<evidence type="ECO:0000256" key="2">
    <source>
        <dbReference type="ARBA" id="ARBA00023157"/>
    </source>
</evidence>
<dbReference type="PANTHER" id="PTHR24251:SF37">
    <property type="entry name" value="CUB DOMAIN-CONTAINING PROTEIN"/>
    <property type="match status" value="1"/>
</dbReference>
<dbReference type="OrthoDB" id="5877743at2759"/>
<dbReference type="Gene3D" id="2.60.120.290">
    <property type="entry name" value="Spermadhesin, CUB domain"/>
    <property type="match status" value="2"/>
</dbReference>
<reference evidence="5 6" key="1">
    <citation type="submission" date="2014-10" db="EMBL/GenBank/DDBJ databases">
        <title>Draft genome of the hookworm Ancylostoma caninum.</title>
        <authorList>
            <person name="Mitreva M."/>
        </authorList>
    </citation>
    <scope>NUCLEOTIDE SEQUENCE [LARGE SCALE GENOMIC DNA]</scope>
    <source>
        <strain evidence="5 6">Baltimore</strain>
    </source>
</reference>
<comment type="caution">
    <text evidence="3">Lacks conserved residue(s) required for the propagation of feature annotation.</text>
</comment>
<evidence type="ECO:0000256" key="1">
    <source>
        <dbReference type="ARBA" id="ARBA00022737"/>
    </source>
</evidence>
<name>A0A368H6Q8_ANCCA</name>
<dbReference type="PANTHER" id="PTHR24251">
    <property type="entry name" value="OVOCHYMASE-RELATED"/>
    <property type="match status" value="1"/>
</dbReference>
<proteinExistence type="predicted"/>
<gene>
    <name evidence="5" type="ORF">ANCCAN_02960</name>
</gene>
<dbReference type="Pfam" id="PF00431">
    <property type="entry name" value="CUB"/>
    <property type="match status" value="2"/>
</dbReference>
<feature type="domain" description="CUB" evidence="4">
    <location>
        <begin position="10"/>
        <end position="133"/>
    </location>
</feature>
<keyword evidence="2" id="KW-1015">Disulfide bond</keyword>
<dbReference type="AlphaFoldDB" id="A0A368H6Q8"/>
<dbReference type="Proteomes" id="UP000252519">
    <property type="component" value="Unassembled WGS sequence"/>
</dbReference>
<sequence>MRIFEISEDCNSENLFVDESEPSKIFRTPRYPGVMPHSLDCQYTLRAPNGHRLKFTVNPELFRMEAVEDDCLCEYCDWMEIRDGPTEHAPLIGRYCNIYAPSTIFSTGNFLFVRIHTDSSAASAGFTAVYELASCGGTVVLRPGVNYTLTSPNYPDVYPLRTECDWLVRAPNSHMVEASSLSSGTTVQRALPEQG</sequence>
<protein>
    <submittedName>
        <fullName evidence="5">CUB domain protein</fullName>
    </submittedName>
</protein>
<dbReference type="EMBL" id="JOJR01000018">
    <property type="protein sequence ID" value="RCN50947.1"/>
    <property type="molecule type" value="Genomic_DNA"/>
</dbReference>
<keyword evidence="6" id="KW-1185">Reference proteome</keyword>
<organism evidence="5 6">
    <name type="scientific">Ancylostoma caninum</name>
    <name type="common">Dog hookworm</name>
    <dbReference type="NCBI Taxonomy" id="29170"/>
    <lineage>
        <taxon>Eukaryota</taxon>
        <taxon>Metazoa</taxon>
        <taxon>Ecdysozoa</taxon>
        <taxon>Nematoda</taxon>
        <taxon>Chromadorea</taxon>
        <taxon>Rhabditida</taxon>
        <taxon>Rhabditina</taxon>
        <taxon>Rhabditomorpha</taxon>
        <taxon>Strongyloidea</taxon>
        <taxon>Ancylostomatidae</taxon>
        <taxon>Ancylostomatinae</taxon>
        <taxon>Ancylostoma</taxon>
    </lineage>
</organism>